<dbReference type="PANTHER" id="PTHR35810:SF1">
    <property type="entry name" value="CYTOPLASMIC PROTEIN"/>
    <property type="match status" value="1"/>
</dbReference>
<name>A0ABQ5ZZ80_9GAMM</name>
<dbReference type="InterPro" id="IPR011204">
    <property type="entry name" value="Virulence_RhuM-like"/>
</dbReference>
<protein>
    <recommendedName>
        <fullName evidence="3">Virulence protein RhuM family protein</fullName>
    </recommendedName>
</protein>
<reference evidence="2" key="1">
    <citation type="journal article" date="2019" name="Int. J. Syst. Evol. Microbiol.">
        <title>The Global Catalogue of Microorganisms (GCM) 10K type strain sequencing project: providing services to taxonomists for standard genome sequencing and annotation.</title>
        <authorList>
            <consortium name="The Broad Institute Genomics Platform"/>
            <consortium name="The Broad Institute Genome Sequencing Center for Infectious Disease"/>
            <person name="Wu L."/>
            <person name="Ma J."/>
        </authorList>
    </citation>
    <scope>NUCLEOTIDE SEQUENCE [LARGE SCALE GENOMIC DNA]</scope>
    <source>
        <strain evidence="2">NBRC 100033</strain>
    </source>
</reference>
<dbReference type="EMBL" id="BSOR01000029">
    <property type="protein sequence ID" value="GLR64393.1"/>
    <property type="molecule type" value="Genomic_DNA"/>
</dbReference>
<evidence type="ECO:0008006" key="3">
    <source>
        <dbReference type="Google" id="ProtNLM"/>
    </source>
</evidence>
<organism evidence="1 2">
    <name type="scientific">Marinospirillum insulare</name>
    <dbReference type="NCBI Taxonomy" id="217169"/>
    <lineage>
        <taxon>Bacteria</taxon>
        <taxon>Pseudomonadati</taxon>
        <taxon>Pseudomonadota</taxon>
        <taxon>Gammaproteobacteria</taxon>
        <taxon>Oceanospirillales</taxon>
        <taxon>Oceanospirillaceae</taxon>
        <taxon>Marinospirillum</taxon>
    </lineage>
</organism>
<keyword evidence="2" id="KW-1185">Reference proteome</keyword>
<dbReference type="Proteomes" id="UP001156682">
    <property type="component" value="Unassembled WGS sequence"/>
</dbReference>
<comment type="caution">
    <text evidence="1">The sequence shown here is derived from an EMBL/GenBank/DDBJ whole genome shotgun (WGS) entry which is preliminary data.</text>
</comment>
<gene>
    <name evidence="1" type="ORF">GCM10007878_18310</name>
</gene>
<sequence>MLTWKGSQVRKEDILIAKNYLTEDEVDTLNRLVVIFLETAELRTKSRQSIPMAFWMENIGQIITSNGFALLENAGVISRQRMKQHTEQLYINFETTRKQQQALEADLADETELKALEQSIKKRK</sequence>
<proteinExistence type="predicted"/>
<evidence type="ECO:0000313" key="2">
    <source>
        <dbReference type="Proteomes" id="UP001156682"/>
    </source>
</evidence>
<accession>A0ABQ5ZZ80</accession>
<dbReference type="Pfam" id="PF13310">
    <property type="entry name" value="Virulence_RhuM"/>
    <property type="match status" value="1"/>
</dbReference>
<dbReference type="PANTHER" id="PTHR35810">
    <property type="entry name" value="CYTOPLASMIC PROTEIN-RELATED"/>
    <property type="match status" value="1"/>
</dbReference>
<evidence type="ECO:0000313" key="1">
    <source>
        <dbReference type="EMBL" id="GLR64393.1"/>
    </source>
</evidence>